<dbReference type="RefSeq" id="NP_507839.3">
    <property type="nucleotide sequence ID" value="NM_075438.3"/>
</dbReference>
<dbReference type="AGR" id="WB:WBGene00013820"/>
<dbReference type="PANTHER" id="PTHR47921:SF4">
    <property type="entry name" value="C6 DOMAIN-CONTAINING PROTEIN-RELATED"/>
    <property type="match status" value="1"/>
</dbReference>
<dbReference type="PaxDb" id="6239-Y116F11B.2"/>
<dbReference type="Bgee" id="WBGene00013820">
    <property type="expression patterns" value="Expressed in larva"/>
</dbReference>
<dbReference type="GeneID" id="191015"/>
<evidence type="ECO:0000256" key="2">
    <source>
        <dbReference type="SAM" id="SignalP"/>
    </source>
</evidence>
<dbReference type="PANTHER" id="PTHR47921">
    <property type="entry name" value="PROTEIN CBG14847-RELATED"/>
    <property type="match status" value="1"/>
</dbReference>
<evidence type="ECO:0000313" key="3">
    <source>
        <dbReference type="EMBL" id="CCO25903.1"/>
    </source>
</evidence>
<feature type="region of interest" description="Disordered" evidence="1">
    <location>
        <begin position="54"/>
        <end position="73"/>
    </location>
</feature>
<dbReference type="Proteomes" id="UP000001940">
    <property type="component" value="Chromosome V"/>
</dbReference>
<dbReference type="STRING" id="6239.Y116F11B.2.1"/>
<keyword evidence="4" id="KW-1185">Reference proteome</keyword>
<evidence type="ECO:0000313" key="4">
    <source>
        <dbReference type="Proteomes" id="UP000001940"/>
    </source>
</evidence>
<evidence type="ECO:0000313" key="5">
    <source>
        <dbReference type="WormBase" id="Y116F11B.2"/>
    </source>
</evidence>
<protein>
    <submittedName>
        <fullName evidence="3">Sushi domain-containing protein</fullName>
    </submittedName>
</protein>
<sequence length="403" mass="43791">MIVFLMLICIILFYVNTVSGCIPSQEIEPIDDFTTTTVAVDPFTTTAVPTTTTIPIDPVTTTTTTTTTTEEPTTTTTAPFCANCLQVYNNDCFGEGNPDADNWCVPVDEVPVTIDINAAGDQCSSTFQCPSGTFASFDYGEPTEESGVNAGMDPVTITCAETGANVGRWWYNRYDSVQTYLNKVTCRKTPSPTTCSVCAPTIYDPNCYGPGFPDANDWCATEAAVSPQYSLDPFYIDQCVAEWTCPTGTYAVYESGGTVITDEVSGAFCQETGGNQGSWYATYFGNPIYFDTFKCKNLPALTCTFCLPMVYNPDCYGVDNPSNTDWCYTEAEVTVNYYRDVDTCIAAFTCPYGTDAIFDLGGTDQNAGSQVVSTLCDEFAATPGQWRIDIGGDVITKFTCKNW</sequence>
<organism evidence="3 4">
    <name type="scientific">Caenorhabditis elegans</name>
    <dbReference type="NCBI Taxonomy" id="6239"/>
    <lineage>
        <taxon>Eukaryota</taxon>
        <taxon>Metazoa</taxon>
        <taxon>Ecdysozoa</taxon>
        <taxon>Nematoda</taxon>
        <taxon>Chromadorea</taxon>
        <taxon>Rhabditida</taxon>
        <taxon>Rhabditina</taxon>
        <taxon>Rhabditomorpha</taxon>
        <taxon>Rhabditoidea</taxon>
        <taxon>Rhabditidae</taxon>
        <taxon>Peloderinae</taxon>
        <taxon>Caenorhabditis</taxon>
    </lineage>
</organism>
<dbReference type="WormBase" id="Y116F11B.2">
    <property type="protein sequence ID" value="CE43971"/>
    <property type="gene ID" value="WBGene00013820"/>
</dbReference>
<dbReference type="eggNOG" id="ENOG502R96N">
    <property type="taxonomic scope" value="Eukaryota"/>
</dbReference>
<feature type="chain" id="PRO_5003919649" evidence="2">
    <location>
        <begin position="21"/>
        <end position="403"/>
    </location>
</feature>
<evidence type="ECO:0000256" key="1">
    <source>
        <dbReference type="SAM" id="MobiDB-lite"/>
    </source>
</evidence>
<dbReference type="CTD" id="191015"/>
<feature type="signal peptide" evidence="2">
    <location>
        <begin position="1"/>
        <end position="20"/>
    </location>
</feature>
<dbReference type="AlphaFoldDB" id="K8ESN2"/>
<dbReference type="EMBL" id="BX284605">
    <property type="protein sequence ID" value="CCO25903.1"/>
    <property type="molecule type" value="Genomic_DNA"/>
</dbReference>
<dbReference type="InParanoid" id="K8ESN2"/>
<reference evidence="3 4" key="1">
    <citation type="journal article" date="1998" name="Science">
        <title>Genome sequence of the nematode C. elegans: a platform for investigating biology.</title>
        <authorList>
            <consortium name="The C. elegans sequencing consortium"/>
            <person name="Sulson J.E."/>
            <person name="Waterston R."/>
        </authorList>
    </citation>
    <scope>NUCLEOTIDE SEQUENCE [LARGE SCALE GENOMIC DNA]</scope>
    <source>
        <strain evidence="3 4">Bristol N2</strain>
    </source>
</reference>
<proteinExistence type="predicted"/>
<dbReference type="KEGG" id="cel:CELE_Y116F11B.2"/>
<dbReference type="InterPro" id="IPR005044">
    <property type="entry name" value="DUF282_CAE_spp"/>
</dbReference>
<dbReference type="FunCoup" id="K8ESN2">
    <property type="interactions" value="228"/>
</dbReference>
<dbReference type="HOGENOM" id="CLU_683770_0_0_1"/>
<name>K8ESN2_CAEEL</name>
<dbReference type="OMA" id="DANDWCA"/>
<gene>
    <name evidence="3" type="ORF">CELE_Y116F11B.2</name>
    <name evidence="3 5" type="ORF">Y116F11B.2</name>
</gene>
<accession>K8ESN2</accession>
<dbReference type="Pfam" id="PF03380">
    <property type="entry name" value="DUF282"/>
    <property type="match status" value="3"/>
</dbReference>
<keyword evidence="2" id="KW-0732">Signal</keyword>